<proteinExistence type="inferred from homology"/>
<dbReference type="SUPFAM" id="SSF53850">
    <property type="entry name" value="Periplasmic binding protein-like II"/>
    <property type="match status" value="1"/>
</dbReference>
<evidence type="ECO:0000256" key="1">
    <source>
        <dbReference type="ARBA" id="ARBA00006987"/>
    </source>
</evidence>
<dbReference type="EMBL" id="CP041636">
    <property type="protein sequence ID" value="QDO97559.1"/>
    <property type="molecule type" value="Genomic_DNA"/>
</dbReference>
<dbReference type="OrthoDB" id="7250553at2"/>
<dbReference type="PANTHER" id="PTHR42928">
    <property type="entry name" value="TRICARBOXYLATE-BINDING PROTEIN"/>
    <property type="match status" value="1"/>
</dbReference>
<organism evidence="3 4">
    <name type="scientific">Ferrovibrio terrae</name>
    <dbReference type="NCBI Taxonomy" id="2594003"/>
    <lineage>
        <taxon>Bacteria</taxon>
        <taxon>Pseudomonadati</taxon>
        <taxon>Pseudomonadota</taxon>
        <taxon>Alphaproteobacteria</taxon>
        <taxon>Rhodospirillales</taxon>
        <taxon>Rhodospirillaceae</taxon>
        <taxon>Ferrovibrio</taxon>
    </lineage>
</organism>
<protein>
    <submittedName>
        <fullName evidence="3">Tripartite tricarboxylate transporter substrate binding protein</fullName>
    </submittedName>
</protein>
<dbReference type="KEGG" id="fer:FNB15_09880"/>
<dbReference type="Pfam" id="PF03401">
    <property type="entry name" value="TctC"/>
    <property type="match status" value="1"/>
</dbReference>
<dbReference type="CDD" id="cd07012">
    <property type="entry name" value="PBP2_Bug_TTT"/>
    <property type="match status" value="1"/>
</dbReference>
<feature type="chain" id="PRO_5022179764" evidence="2">
    <location>
        <begin position="43"/>
        <end position="343"/>
    </location>
</feature>
<dbReference type="PIRSF" id="PIRSF017082">
    <property type="entry name" value="YflP"/>
    <property type="match status" value="1"/>
</dbReference>
<gene>
    <name evidence="3" type="ORF">FNB15_09880</name>
</gene>
<dbReference type="Proteomes" id="UP000317496">
    <property type="component" value="Chromosome"/>
</dbReference>
<comment type="similarity">
    <text evidence="1">Belongs to the UPF0065 (bug) family.</text>
</comment>
<reference evidence="3 4" key="1">
    <citation type="submission" date="2019-07" db="EMBL/GenBank/DDBJ databases">
        <title>Genome sequencing for Ferrovibrio sp. K5.</title>
        <authorList>
            <person name="Park S.-J."/>
        </authorList>
    </citation>
    <scope>NUCLEOTIDE SEQUENCE [LARGE SCALE GENOMIC DNA]</scope>
    <source>
        <strain evidence="3 4">K5</strain>
    </source>
</reference>
<accession>A0A516H193</accession>
<name>A0A516H193_9PROT</name>
<dbReference type="InterPro" id="IPR042100">
    <property type="entry name" value="Bug_dom1"/>
</dbReference>
<dbReference type="AlphaFoldDB" id="A0A516H193"/>
<evidence type="ECO:0000313" key="3">
    <source>
        <dbReference type="EMBL" id="QDO97559.1"/>
    </source>
</evidence>
<feature type="signal peptide" evidence="2">
    <location>
        <begin position="1"/>
        <end position="42"/>
    </location>
</feature>
<sequence>MTMTDTNEKHSRKKPASRGGNMRLLSLALFGLALLLSPGHDAAAQAWPDRPVTMIVPFPAGSAVDFLARATASELSDRLGKPFIVENRTGAGGNIGGAAVAKAKPDGYTLLFGTPSPIAMNKLMYKGLTYDSEKDFIPVALVAKSPLMITTRLDFPAKTFAELIDYAKKNPGKVTVGNPGNGTLGHITAELVQQFTGTKMTAVAYRGTVPLMTDLLGGQVDVSVDFMPTYVPQVKENKLKALAVTTSTRSKSLPDVPTVQEVGFKGFEASAWYAMVAPTGTPPEIIGRINKIVNDFLKTDKTKALLEQNTLEGIGGSPEDLKAFIAAELKKWKPVIEEAKIEM</sequence>
<evidence type="ECO:0000256" key="2">
    <source>
        <dbReference type="SAM" id="SignalP"/>
    </source>
</evidence>
<keyword evidence="2" id="KW-0732">Signal</keyword>
<dbReference type="InterPro" id="IPR005064">
    <property type="entry name" value="BUG"/>
</dbReference>
<evidence type="ECO:0000313" key="4">
    <source>
        <dbReference type="Proteomes" id="UP000317496"/>
    </source>
</evidence>
<dbReference type="Gene3D" id="3.40.190.150">
    <property type="entry name" value="Bordetella uptake gene, domain 1"/>
    <property type="match status" value="1"/>
</dbReference>
<dbReference type="PANTHER" id="PTHR42928:SF5">
    <property type="entry name" value="BLR1237 PROTEIN"/>
    <property type="match status" value="1"/>
</dbReference>
<keyword evidence="4" id="KW-1185">Reference proteome</keyword>
<dbReference type="Gene3D" id="3.40.190.10">
    <property type="entry name" value="Periplasmic binding protein-like II"/>
    <property type="match status" value="1"/>
</dbReference>